<comment type="function">
    <text evidence="13">The RuvA-RuvB-RuvC complex processes Holliday junction (HJ) DNA during genetic recombination and DNA repair. Endonuclease that resolves HJ intermediates. Cleaves cruciform DNA by making single-stranded nicks across the HJ at symmetrical positions within the homologous arms, yielding a 5'-phosphate and a 3'-hydroxyl group; requires a central core of homology in the junction. The consensus cleavage sequence is 5'-(A/T)TT(C/G)-3'. Cleavage occurs on the 3'-side of the TT dinucleotide at the point of strand exchange. HJ branch migration catalyzed by RuvA-RuvB allows RuvC to scan DNA until it finds its consensus sequence, where it cleaves and resolves the cruciform DNA.</text>
</comment>
<keyword evidence="8 13" id="KW-0460">Magnesium</keyword>
<accession>A0A4V3H433</accession>
<keyword evidence="10 13" id="KW-0233">DNA recombination</keyword>
<dbReference type="PANTHER" id="PTHR30194">
    <property type="entry name" value="CROSSOVER JUNCTION ENDODEOXYRIBONUCLEASE RUVC"/>
    <property type="match status" value="1"/>
</dbReference>
<dbReference type="PANTHER" id="PTHR30194:SF3">
    <property type="entry name" value="CROSSOVER JUNCTION ENDODEOXYRIBONUCLEASE RUVC"/>
    <property type="match status" value="1"/>
</dbReference>
<keyword evidence="6 13" id="KW-0227">DNA damage</keyword>
<dbReference type="InterPro" id="IPR002176">
    <property type="entry name" value="X-over_junc_endoDNase_RuvC"/>
</dbReference>
<dbReference type="RefSeq" id="WP_134082986.1">
    <property type="nucleotide sequence ID" value="NZ_SOQX01000003.1"/>
</dbReference>
<evidence type="ECO:0000256" key="14">
    <source>
        <dbReference type="NCBIfam" id="TIGR00228"/>
    </source>
</evidence>
<keyword evidence="16" id="KW-1185">Reference proteome</keyword>
<dbReference type="Proteomes" id="UP000294914">
    <property type="component" value="Unassembled WGS sequence"/>
</dbReference>
<evidence type="ECO:0000256" key="13">
    <source>
        <dbReference type="HAMAP-Rule" id="MF_00034"/>
    </source>
</evidence>
<dbReference type="EMBL" id="SOQX01000003">
    <property type="protein sequence ID" value="TDY01665.1"/>
    <property type="molecule type" value="Genomic_DNA"/>
</dbReference>
<feature type="binding site" evidence="13">
    <location>
        <position position="8"/>
    </location>
    <ligand>
        <name>Mg(2+)</name>
        <dbReference type="ChEBI" id="CHEBI:18420"/>
        <label>1</label>
    </ligand>
</feature>
<keyword evidence="9 13" id="KW-0238">DNA-binding</keyword>
<dbReference type="GO" id="GO:0000287">
    <property type="term" value="F:magnesium ion binding"/>
    <property type="evidence" value="ECO:0007669"/>
    <property type="project" value="UniProtKB-UniRule"/>
</dbReference>
<dbReference type="FunFam" id="3.30.420.10:FF:000002">
    <property type="entry name" value="Crossover junction endodeoxyribonuclease RuvC"/>
    <property type="match status" value="1"/>
</dbReference>
<dbReference type="GO" id="GO:0005737">
    <property type="term" value="C:cytoplasm"/>
    <property type="evidence" value="ECO:0007669"/>
    <property type="project" value="UniProtKB-SubCell"/>
</dbReference>
<dbReference type="Pfam" id="PF02075">
    <property type="entry name" value="RuvC"/>
    <property type="match status" value="1"/>
</dbReference>
<dbReference type="GO" id="GO:0006310">
    <property type="term" value="P:DNA recombination"/>
    <property type="evidence" value="ECO:0007669"/>
    <property type="project" value="UniProtKB-UniRule"/>
</dbReference>
<keyword evidence="5 13" id="KW-0255">Endonuclease</keyword>
<evidence type="ECO:0000256" key="7">
    <source>
        <dbReference type="ARBA" id="ARBA00022801"/>
    </source>
</evidence>
<dbReference type="NCBIfam" id="TIGR00228">
    <property type="entry name" value="ruvC"/>
    <property type="match status" value="1"/>
</dbReference>
<keyword evidence="4 13" id="KW-0479">Metal-binding</keyword>
<evidence type="ECO:0000313" key="15">
    <source>
        <dbReference type="EMBL" id="TDY01665.1"/>
    </source>
</evidence>
<comment type="cofactor">
    <cofactor evidence="13">
        <name>Mg(2+)</name>
        <dbReference type="ChEBI" id="CHEBI:18420"/>
    </cofactor>
    <text evidence="13">Binds 2 Mg(2+) ion per subunit.</text>
</comment>
<comment type="similarity">
    <text evidence="1 13">Belongs to the RuvC family.</text>
</comment>
<organism evidence="15 16">
    <name type="scientific">Thiohalophilus thiocyanatoxydans</name>
    <dbReference type="NCBI Taxonomy" id="381308"/>
    <lineage>
        <taxon>Bacteria</taxon>
        <taxon>Pseudomonadati</taxon>
        <taxon>Pseudomonadota</taxon>
        <taxon>Gammaproteobacteria</taxon>
        <taxon>Thiohalomonadales</taxon>
        <taxon>Thiohalophilaceae</taxon>
        <taxon>Thiohalophilus</taxon>
    </lineage>
</organism>
<dbReference type="PRINTS" id="PR00696">
    <property type="entry name" value="RSOLVASERUVC"/>
</dbReference>
<dbReference type="InterPro" id="IPR020563">
    <property type="entry name" value="X-over_junc_endoDNase_Mg_BS"/>
</dbReference>
<evidence type="ECO:0000256" key="8">
    <source>
        <dbReference type="ARBA" id="ARBA00022842"/>
    </source>
</evidence>
<evidence type="ECO:0000256" key="5">
    <source>
        <dbReference type="ARBA" id="ARBA00022759"/>
    </source>
</evidence>
<evidence type="ECO:0000256" key="9">
    <source>
        <dbReference type="ARBA" id="ARBA00023125"/>
    </source>
</evidence>
<dbReference type="OrthoDB" id="9805499at2"/>
<evidence type="ECO:0000256" key="3">
    <source>
        <dbReference type="ARBA" id="ARBA00022722"/>
    </source>
</evidence>
<reference evidence="15 16" key="1">
    <citation type="submission" date="2019-03" db="EMBL/GenBank/DDBJ databases">
        <title>Genomic Encyclopedia of Type Strains, Phase IV (KMG-IV): sequencing the most valuable type-strain genomes for metagenomic binning, comparative biology and taxonomic classification.</title>
        <authorList>
            <person name="Goeker M."/>
        </authorList>
    </citation>
    <scope>NUCLEOTIDE SEQUENCE [LARGE SCALE GENOMIC DNA]</scope>
    <source>
        <strain evidence="15 16">DSM 16326</strain>
    </source>
</reference>
<dbReference type="Gene3D" id="3.30.420.10">
    <property type="entry name" value="Ribonuclease H-like superfamily/Ribonuclease H"/>
    <property type="match status" value="1"/>
</dbReference>
<keyword evidence="2 13" id="KW-0963">Cytoplasm</keyword>
<comment type="catalytic activity">
    <reaction evidence="12 13">
        <text>Endonucleolytic cleavage at a junction such as a reciprocal single-stranded crossover between two homologous DNA duplexes (Holliday junction).</text>
        <dbReference type="EC" id="3.1.21.10"/>
    </reaction>
</comment>
<feature type="binding site" evidence="13">
    <location>
        <position position="139"/>
    </location>
    <ligand>
        <name>Mg(2+)</name>
        <dbReference type="ChEBI" id="CHEBI:18420"/>
        <label>1</label>
    </ligand>
</feature>
<keyword evidence="7 13" id="KW-0378">Hydrolase</keyword>
<feature type="active site" evidence="13">
    <location>
        <position position="8"/>
    </location>
</feature>
<evidence type="ECO:0000256" key="11">
    <source>
        <dbReference type="ARBA" id="ARBA00023204"/>
    </source>
</evidence>
<feature type="active site" evidence="13">
    <location>
        <position position="67"/>
    </location>
</feature>
<gene>
    <name evidence="13" type="primary">ruvC</name>
    <name evidence="15" type="ORF">EDC23_1554</name>
</gene>
<evidence type="ECO:0000256" key="4">
    <source>
        <dbReference type="ARBA" id="ARBA00022723"/>
    </source>
</evidence>
<feature type="binding site" evidence="13">
    <location>
        <position position="67"/>
    </location>
    <ligand>
        <name>Mg(2+)</name>
        <dbReference type="ChEBI" id="CHEBI:18420"/>
        <label>2</label>
    </ligand>
</feature>
<name>A0A4V3H433_9GAMM</name>
<sequence>MTRILGIDPGSRLTGFGIIEMQGPRAVWIGSGCIRTAEGTLDTRLKTICQGLAALLDEHQPDEVAVEQVFMHRNADSALKLGQARGAAISTVALRSLPLSEYSPTEIKKAIVGKGNAAKAQVQHMVQHLLGLNKLPQEDAADALAAALCHAHLRQSMQQLSPRLPAGVRRLRRRR</sequence>
<comment type="caution">
    <text evidence="15">The sequence shown here is derived from an EMBL/GenBank/DDBJ whole genome shotgun (WGS) entry which is preliminary data.</text>
</comment>
<evidence type="ECO:0000256" key="2">
    <source>
        <dbReference type="ARBA" id="ARBA00022490"/>
    </source>
</evidence>
<evidence type="ECO:0000256" key="10">
    <source>
        <dbReference type="ARBA" id="ARBA00023172"/>
    </source>
</evidence>
<comment type="subcellular location">
    <subcellularLocation>
        <location evidence="13">Cytoplasm</location>
    </subcellularLocation>
</comment>
<dbReference type="CDD" id="cd16962">
    <property type="entry name" value="RuvC"/>
    <property type="match status" value="1"/>
</dbReference>
<dbReference type="HAMAP" id="MF_00034">
    <property type="entry name" value="RuvC"/>
    <property type="match status" value="1"/>
</dbReference>
<dbReference type="GO" id="GO:0048476">
    <property type="term" value="C:Holliday junction resolvase complex"/>
    <property type="evidence" value="ECO:0007669"/>
    <property type="project" value="UniProtKB-UniRule"/>
</dbReference>
<keyword evidence="3 13" id="KW-0540">Nuclease</keyword>
<dbReference type="GO" id="GO:0008821">
    <property type="term" value="F:crossover junction DNA endonuclease activity"/>
    <property type="evidence" value="ECO:0007669"/>
    <property type="project" value="UniProtKB-UniRule"/>
</dbReference>
<proteinExistence type="inferred from homology"/>
<dbReference type="GO" id="GO:0003677">
    <property type="term" value="F:DNA binding"/>
    <property type="evidence" value="ECO:0007669"/>
    <property type="project" value="UniProtKB-KW"/>
</dbReference>
<evidence type="ECO:0000256" key="12">
    <source>
        <dbReference type="ARBA" id="ARBA00029354"/>
    </source>
</evidence>
<feature type="active site" evidence="13">
    <location>
        <position position="139"/>
    </location>
</feature>
<dbReference type="AlphaFoldDB" id="A0A4V3H433"/>
<dbReference type="InterPro" id="IPR036397">
    <property type="entry name" value="RNaseH_sf"/>
</dbReference>
<comment type="subunit">
    <text evidence="13">Homodimer which binds Holliday junction (HJ) DNA. The HJ becomes 2-fold symmetrical on binding to RuvC with unstacked arms; it has a different conformation from HJ DNA in complex with RuvA. In the full resolvosome a probable DNA-RuvA(4)-RuvB(12)-RuvC(2) complex forms which resolves the HJ.</text>
</comment>
<evidence type="ECO:0000313" key="16">
    <source>
        <dbReference type="Proteomes" id="UP000294914"/>
    </source>
</evidence>
<dbReference type="EC" id="3.1.21.10" evidence="13 14"/>
<dbReference type="InterPro" id="IPR012337">
    <property type="entry name" value="RNaseH-like_sf"/>
</dbReference>
<dbReference type="SUPFAM" id="SSF53098">
    <property type="entry name" value="Ribonuclease H-like"/>
    <property type="match status" value="1"/>
</dbReference>
<evidence type="ECO:0000256" key="6">
    <source>
        <dbReference type="ARBA" id="ARBA00022763"/>
    </source>
</evidence>
<evidence type="ECO:0000256" key="1">
    <source>
        <dbReference type="ARBA" id="ARBA00009518"/>
    </source>
</evidence>
<dbReference type="GO" id="GO:0006281">
    <property type="term" value="P:DNA repair"/>
    <property type="evidence" value="ECO:0007669"/>
    <property type="project" value="UniProtKB-UniRule"/>
</dbReference>
<keyword evidence="11 13" id="KW-0234">DNA repair</keyword>
<protein>
    <recommendedName>
        <fullName evidence="13 14">Crossover junction endodeoxyribonuclease RuvC</fullName>
        <ecNumber evidence="13 14">3.1.21.10</ecNumber>
    </recommendedName>
    <alternativeName>
        <fullName evidence="13">Holliday junction nuclease RuvC</fullName>
    </alternativeName>
    <alternativeName>
        <fullName evidence="13">Holliday junction resolvase RuvC</fullName>
    </alternativeName>
</protein>
<dbReference type="PROSITE" id="PS01321">
    <property type="entry name" value="RUVC"/>
    <property type="match status" value="1"/>
</dbReference>